<evidence type="ECO:0000313" key="1">
    <source>
        <dbReference type="EMBL" id="KAI3695177.1"/>
    </source>
</evidence>
<reference evidence="2" key="1">
    <citation type="journal article" date="2022" name="Mol. Ecol. Resour.">
        <title>The genomes of chicory, endive, great burdock and yacon provide insights into Asteraceae palaeo-polyploidization history and plant inulin production.</title>
        <authorList>
            <person name="Fan W."/>
            <person name="Wang S."/>
            <person name="Wang H."/>
            <person name="Wang A."/>
            <person name="Jiang F."/>
            <person name="Liu H."/>
            <person name="Zhao H."/>
            <person name="Xu D."/>
            <person name="Zhang Y."/>
        </authorList>
    </citation>
    <scope>NUCLEOTIDE SEQUENCE [LARGE SCALE GENOMIC DNA]</scope>
    <source>
        <strain evidence="2">cv. Yunnan</strain>
    </source>
</reference>
<accession>A0ACB8ZBM9</accession>
<name>A0ACB8ZBM9_9ASTR</name>
<dbReference type="Proteomes" id="UP001056120">
    <property type="component" value="Linkage Group LG26"/>
</dbReference>
<reference evidence="1 2" key="2">
    <citation type="journal article" date="2022" name="Mol. Ecol. Resour.">
        <title>The genomes of chicory, endive, great burdock and yacon provide insights into Asteraceae paleo-polyploidization history and plant inulin production.</title>
        <authorList>
            <person name="Fan W."/>
            <person name="Wang S."/>
            <person name="Wang H."/>
            <person name="Wang A."/>
            <person name="Jiang F."/>
            <person name="Liu H."/>
            <person name="Zhao H."/>
            <person name="Xu D."/>
            <person name="Zhang Y."/>
        </authorList>
    </citation>
    <scope>NUCLEOTIDE SEQUENCE [LARGE SCALE GENOMIC DNA]</scope>
    <source>
        <strain evidence="2">cv. Yunnan</strain>
        <tissue evidence="1">Leaves</tissue>
    </source>
</reference>
<keyword evidence="2" id="KW-1185">Reference proteome</keyword>
<comment type="caution">
    <text evidence="1">The sequence shown here is derived from an EMBL/GenBank/DDBJ whole genome shotgun (WGS) entry which is preliminary data.</text>
</comment>
<gene>
    <name evidence="1" type="ORF">L1987_78166</name>
</gene>
<evidence type="ECO:0000313" key="2">
    <source>
        <dbReference type="Proteomes" id="UP001056120"/>
    </source>
</evidence>
<sequence>MAFISDTHQLQSTQTHIFLQIRKHLEYPLQLRNWGNFKGDFCSLVSSPQVRIKCEDSSISVLKIMGIKLSKAEQEFAKLKKPMQTLERQHVISNNQAEFVDELMKFSELIYEDNACKLQRWREGCKLCFSCLKLKN</sequence>
<proteinExistence type="predicted"/>
<dbReference type="EMBL" id="CM042043">
    <property type="protein sequence ID" value="KAI3695177.1"/>
    <property type="molecule type" value="Genomic_DNA"/>
</dbReference>
<organism evidence="1 2">
    <name type="scientific">Smallanthus sonchifolius</name>
    <dbReference type="NCBI Taxonomy" id="185202"/>
    <lineage>
        <taxon>Eukaryota</taxon>
        <taxon>Viridiplantae</taxon>
        <taxon>Streptophyta</taxon>
        <taxon>Embryophyta</taxon>
        <taxon>Tracheophyta</taxon>
        <taxon>Spermatophyta</taxon>
        <taxon>Magnoliopsida</taxon>
        <taxon>eudicotyledons</taxon>
        <taxon>Gunneridae</taxon>
        <taxon>Pentapetalae</taxon>
        <taxon>asterids</taxon>
        <taxon>campanulids</taxon>
        <taxon>Asterales</taxon>
        <taxon>Asteraceae</taxon>
        <taxon>Asteroideae</taxon>
        <taxon>Heliantheae alliance</taxon>
        <taxon>Millerieae</taxon>
        <taxon>Smallanthus</taxon>
    </lineage>
</organism>
<protein>
    <submittedName>
        <fullName evidence="1">Uncharacterized protein</fullName>
    </submittedName>
</protein>